<dbReference type="PANTHER" id="PTHR33303">
    <property type="entry name" value="CYTOPLASMIC PROTEIN-RELATED"/>
    <property type="match status" value="1"/>
</dbReference>
<dbReference type="Proteomes" id="UP000434172">
    <property type="component" value="Unassembled WGS sequence"/>
</dbReference>
<organism evidence="2 3">
    <name type="scientific">Colletotrichum asianum</name>
    <dbReference type="NCBI Taxonomy" id="702518"/>
    <lineage>
        <taxon>Eukaryota</taxon>
        <taxon>Fungi</taxon>
        <taxon>Dikarya</taxon>
        <taxon>Ascomycota</taxon>
        <taxon>Pezizomycotina</taxon>
        <taxon>Sordariomycetes</taxon>
        <taxon>Hypocreomycetidae</taxon>
        <taxon>Glomerellales</taxon>
        <taxon>Glomerellaceae</taxon>
        <taxon>Colletotrichum</taxon>
        <taxon>Colletotrichum gloeosporioides species complex</taxon>
    </lineage>
</organism>
<dbReference type="SUPFAM" id="SSF51735">
    <property type="entry name" value="NAD(P)-binding Rossmann-fold domains"/>
    <property type="match status" value="1"/>
</dbReference>
<dbReference type="OrthoDB" id="5138418at2759"/>
<gene>
    <name evidence="2" type="ORF">GQ607_008855</name>
</gene>
<dbReference type="SMART" id="SM00881">
    <property type="entry name" value="CoA_binding"/>
    <property type="match status" value="1"/>
</dbReference>
<dbReference type="PANTHER" id="PTHR33303:SF2">
    <property type="entry name" value="COA-BINDING DOMAIN-CONTAINING PROTEIN"/>
    <property type="match status" value="1"/>
</dbReference>
<comment type="caution">
    <text evidence="2">The sequence shown here is derived from an EMBL/GenBank/DDBJ whole genome shotgun (WGS) entry which is preliminary data.</text>
</comment>
<accession>A0A8H3WG38</accession>
<dbReference type="AlphaFoldDB" id="A0A8H3WG38"/>
<dbReference type="Gene3D" id="3.40.50.720">
    <property type="entry name" value="NAD(P)-binding Rossmann-like Domain"/>
    <property type="match status" value="1"/>
</dbReference>
<sequence length="195" mass="20514">SKTAEPPYPSSPTTSLFLTSSPHHLRLFFSQSETTVLLPDMSTEATARAFFSSKFFAVVGASSNPAKFGHKIFAWYLHHNIPATPINPTSNTVNAAGKDHPAVPNLAALPNPKETSVSIITPPAATLKVLHEAKELGIPAVWLQPGTFDDAVLEYARGEGGFEAVVAGFGGGTVGGEGWCVLVDGERAMKSAGKL</sequence>
<reference evidence="2 3" key="1">
    <citation type="submission" date="2019-12" db="EMBL/GenBank/DDBJ databases">
        <title>A genome sequence resource for the geographically widespread anthracnose pathogen Colletotrichum asianum.</title>
        <authorList>
            <person name="Meng Y."/>
        </authorList>
    </citation>
    <scope>NUCLEOTIDE SEQUENCE [LARGE SCALE GENOMIC DNA]</scope>
    <source>
        <strain evidence="2 3">ICMP 18580</strain>
    </source>
</reference>
<dbReference type="Pfam" id="PF13380">
    <property type="entry name" value="CoA_binding_2"/>
    <property type="match status" value="1"/>
</dbReference>
<protein>
    <submittedName>
        <fullName evidence="2">CoA binding domain-containing protein</fullName>
    </submittedName>
</protein>
<evidence type="ECO:0000313" key="2">
    <source>
        <dbReference type="EMBL" id="KAF0323883.1"/>
    </source>
</evidence>
<keyword evidence="3" id="KW-1185">Reference proteome</keyword>
<dbReference type="EMBL" id="WOWK01000048">
    <property type="protein sequence ID" value="KAF0323883.1"/>
    <property type="molecule type" value="Genomic_DNA"/>
</dbReference>
<dbReference type="InterPro" id="IPR036291">
    <property type="entry name" value="NAD(P)-bd_dom_sf"/>
</dbReference>
<feature type="domain" description="CoA-binding" evidence="1">
    <location>
        <begin position="50"/>
        <end position="147"/>
    </location>
</feature>
<dbReference type="InterPro" id="IPR003781">
    <property type="entry name" value="CoA-bd"/>
</dbReference>
<evidence type="ECO:0000313" key="3">
    <source>
        <dbReference type="Proteomes" id="UP000434172"/>
    </source>
</evidence>
<feature type="non-terminal residue" evidence="2">
    <location>
        <position position="1"/>
    </location>
</feature>
<proteinExistence type="predicted"/>
<name>A0A8H3WG38_9PEZI</name>
<evidence type="ECO:0000259" key="1">
    <source>
        <dbReference type="SMART" id="SM00881"/>
    </source>
</evidence>